<sequence>MSLVSKKETEEFLETLFRNRLTEAERILQQLAEKHPEDTRYLHALRGIYLSYVGEDKDSLLYTIYTNEIQRKNIKKIAEYFNSLQGLLGLNDRFFQAWQTFLSLVDNLPEPQKIKPQQTGYT</sequence>
<name>A0A7C4E196_CALS0</name>
<dbReference type="EMBL" id="DTCM01000076">
    <property type="protein sequence ID" value="HGL41201.1"/>
    <property type="molecule type" value="Genomic_DNA"/>
</dbReference>
<gene>
    <name evidence="2" type="ORF">ENT82_01850</name>
    <name evidence="1" type="ORF">ENU43_06015</name>
</gene>
<evidence type="ECO:0000313" key="2">
    <source>
        <dbReference type="EMBL" id="HGN89857.1"/>
    </source>
</evidence>
<organism evidence="2">
    <name type="scientific">Caldiarchaeum subterraneum</name>
    <dbReference type="NCBI Taxonomy" id="311458"/>
    <lineage>
        <taxon>Archaea</taxon>
        <taxon>Nitrososphaerota</taxon>
        <taxon>Candidatus Caldarchaeales</taxon>
        <taxon>Candidatus Caldarchaeaceae</taxon>
        <taxon>Candidatus Caldarchaeum</taxon>
    </lineage>
</organism>
<protein>
    <submittedName>
        <fullName evidence="2">Uncharacterized protein</fullName>
    </submittedName>
</protein>
<accession>A0A7C4E196</accession>
<dbReference type="EMBL" id="DTAD01000021">
    <property type="protein sequence ID" value="HGN89857.1"/>
    <property type="molecule type" value="Genomic_DNA"/>
</dbReference>
<evidence type="ECO:0000313" key="1">
    <source>
        <dbReference type="EMBL" id="HGL41201.1"/>
    </source>
</evidence>
<reference evidence="2" key="1">
    <citation type="journal article" date="2020" name="mSystems">
        <title>Genome- and Community-Level Interaction Insights into Carbon Utilization and Element Cycling Functions of Hydrothermarchaeota in Hydrothermal Sediment.</title>
        <authorList>
            <person name="Zhou Z."/>
            <person name="Liu Y."/>
            <person name="Xu W."/>
            <person name="Pan J."/>
            <person name="Luo Z.H."/>
            <person name="Li M."/>
        </authorList>
    </citation>
    <scope>NUCLEOTIDE SEQUENCE [LARGE SCALE GENOMIC DNA]</scope>
    <source>
        <strain evidence="2">SpSt-613</strain>
        <strain evidence="1">SpSt-669</strain>
    </source>
</reference>
<dbReference type="AlphaFoldDB" id="A0A7C4E196"/>
<proteinExistence type="predicted"/>
<comment type="caution">
    <text evidence="2">The sequence shown here is derived from an EMBL/GenBank/DDBJ whole genome shotgun (WGS) entry which is preliminary data.</text>
</comment>